<keyword evidence="2" id="KW-1185">Reference proteome</keyword>
<dbReference type="EMBL" id="MDKC01000004">
    <property type="protein sequence ID" value="ODG92964.1"/>
    <property type="molecule type" value="Genomic_DNA"/>
</dbReference>
<reference evidence="1 2" key="1">
    <citation type="submission" date="2016-07" db="EMBL/GenBank/DDBJ databases">
        <authorList>
            <person name="Townsley L."/>
            <person name="Shank E.A."/>
        </authorList>
    </citation>
    <scope>NUCLEOTIDE SEQUENCE [LARGE SCALE GENOMIC DNA]</scope>
    <source>
        <strain evidence="1 2">CH01</strain>
    </source>
</reference>
<dbReference type="RefSeq" id="WP_069032902.1">
    <property type="nucleotide sequence ID" value="NZ_MDKC01000004.1"/>
</dbReference>
<comment type="caution">
    <text evidence="1">The sequence shown here is derived from an EMBL/GenBank/DDBJ whole genome shotgun (WGS) entry which is preliminary data.</text>
</comment>
<evidence type="ECO:0000313" key="2">
    <source>
        <dbReference type="Proteomes" id="UP000094580"/>
    </source>
</evidence>
<protein>
    <submittedName>
        <fullName evidence="1">Uncharacterized protein</fullName>
    </submittedName>
</protein>
<name>A0ABX2ZX57_9BACI</name>
<gene>
    <name evidence="1" type="ORF">BED47_17445</name>
</gene>
<dbReference type="Proteomes" id="UP000094580">
    <property type="component" value="Unassembled WGS sequence"/>
</dbReference>
<accession>A0ABX2ZX57</accession>
<evidence type="ECO:0000313" key="1">
    <source>
        <dbReference type="EMBL" id="ODG92964.1"/>
    </source>
</evidence>
<organism evidence="1 2">
    <name type="scientific">Gottfriedia luciferensis</name>
    <dbReference type="NCBI Taxonomy" id="178774"/>
    <lineage>
        <taxon>Bacteria</taxon>
        <taxon>Bacillati</taxon>
        <taxon>Bacillota</taxon>
        <taxon>Bacilli</taxon>
        <taxon>Bacillales</taxon>
        <taxon>Bacillaceae</taxon>
        <taxon>Gottfriedia</taxon>
    </lineage>
</organism>
<proteinExistence type="predicted"/>
<sequence>MTEDFFADYEKFVVPPLYPFTGEKQKFNPKDYASYYILTVSLYDSLISNWNDAAKYKIDVRNCIDHVLNDFNEKKGGKYHLQLLEFESDKSYFVIALSIKNKIEKEKINGIISKYIEQLVSNSFYIGQSWYWLIGQKGKRDRKLFNITIKEYMH</sequence>